<dbReference type="InterPro" id="IPR006578">
    <property type="entry name" value="MADF-dom"/>
</dbReference>
<organism evidence="3 4">
    <name type="scientific">Plutella xylostella</name>
    <name type="common">Diamondback moth</name>
    <name type="synonym">Plutella maculipennis</name>
    <dbReference type="NCBI Taxonomy" id="51655"/>
    <lineage>
        <taxon>Eukaryota</taxon>
        <taxon>Metazoa</taxon>
        <taxon>Ecdysozoa</taxon>
        <taxon>Arthropoda</taxon>
        <taxon>Hexapoda</taxon>
        <taxon>Insecta</taxon>
        <taxon>Pterygota</taxon>
        <taxon>Neoptera</taxon>
        <taxon>Endopterygota</taxon>
        <taxon>Lepidoptera</taxon>
        <taxon>Glossata</taxon>
        <taxon>Ditrysia</taxon>
        <taxon>Yponomeutoidea</taxon>
        <taxon>Plutellidae</taxon>
        <taxon>Plutella</taxon>
    </lineage>
</organism>
<comment type="caution">
    <text evidence="3">The sequence shown here is derived from an EMBL/GenBank/DDBJ whole genome shotgun (WGS) entry which is preliminary data.</text>
</comment>
<keyword evidence="4" id="KW-1185">Reference proteome</keyword>
<evidence type="ECO:0000313" key="3">
    <source>
        <dbReference type="EMBL" id="KAG7300881.1"/>
    </source>
</evidence>
<dbReference type="PANTHER" id="PTHR21505:SF8">
    <property type="entry name" value="DPT-YFP REPRESSOR BY OVEREXPRESSION, ISOFORM D-RELATED"/>
    <property type="match status" value="1"/>
</dbReference>
<feature type="domain" description="MADF" evidence="2">
    <location>
        <begin position="15"/>
        <end position="112"/>
    </location>
</feature>
<accession>A0ABQ7Q6L8</accession>
<dbReference type="SMART" id="SM00595">
    <property type="entry name" value="MADF"/>
    <property type="match status" value="1"/>
</dbReference>
<proteinExistence type="predicted"/>
<dbReference type="Proteomes" id="UP000823941">
    <property type="component" value="Chromosome 20"/>
</dbReference>
<name>A0ABQ7Q6L8_PLUXY</name>
<evidence type="ECO:0000259" key="2">
    <source>
        <dbReference type="PROSITE" id="PS51029"/>
    </source>
</evidence>
<dbReference type="PANTHER" id="PTHR21505">
    <property type="entry name" value="MADF DOMAIN-CONTAINING PROTEIN-RELATED"/>
    <property type="match status" value="1"/>
</dbReference>
<dbReference type="PROSITE" id="PS51029">
    <property type="entry name" value="MADF"/>
    <property type="match status" value="1"/>
</dbReference>
<sequence length="279" mass="32284">MVRTKKKWCERDTVKFVLMYEAEPVLWNVKLKDYRNKIARNEAIQRIIDNFNISGLSVQDVNMKINNIRSTYLQEKAKVRRSTESGCSVDDVYTPSLVWFDIADSFLCNIIKSRRTNQYVVESNEDTPANCSLDEPDTVSPKREIPSPDITDDPLITPERAESAQGHVATSRKRPKKIWPLQNRVVESSEKLHKNIDQVINNKREEDEFDHFGKNVASQLRQLPILDALDVQSDILNLIKMRRQAVLRRTKEEYTPSNVVGSDQNEEYFTIEVTPQSVD</sequence>
<evidence type="ECO:0000256" key="1">
    <source>
        <dbReference type="SAM" id="MobiDB-lite"/>
    </source>
</evidence>
<reference evidence="3 4" key="1">
    <citation type="submission" date="2021-06" db="EMBL/GenBank/DDBJ databases">
        <title>A haploid diamondback moth (Plutella xylostella L.) genome assembly resolves 31 chromosomes and identifies a diamide resistance mutation.</title>
        <authorList>
            <person name="Ward C.M."/>
            <person name="Perry K.D."/>
            <person name="Baker G."/>
            <person name="Powis K."/>
            <person name="Heckel D.G."/>
            <person name="Baxter S.W."/>
        </authorList>
    </citation>
    <scope>NUCLEOTIDE SEQUENCE [LARGE SCALE GENOMIC DNA]</scope>
    <source>
        <strain evidence="3 4">LV</strain>
        <tissue evidence="3">Single pupa</tissue>
    </source>
</reference>
<evidence type="ECO:0000313" key="4">
    <source>
        <dbReference type="Proteomes" id="UP000823941"/>
    </source>
</evidence>
<dbReference type="EMBL" id="JAHIBW010000020">
    <property type="protein sequence ID" value="KAG7300881.1"/>
    <property type="molecule type" value="Genomic_DNA"/>
</dbReference>
<protein>
    <recommendedName>
        <fullName evidence="2">MADF domain-containing protein</fullName>
    </recommendedName>
</protein>
<feature type="region of interest" description="Disordered" evidence="1">
    <location>
        <begin position="126"/>
        <end position="174"/>
    </location>
</feature>
<dbReference type="Pfam" id="PF10545">
    <property type="entry name" value="MADF_DNA_bdg"/>
    <property type="match status" value="1"/>
</dbReference>
<gene>
    <name evidence="3" type="ORF">JYU34_015223</name>
</gene>